<accession>A0A932HVY6</accession>
<protein>
    <submittedName>
        <fullName evidence="1">Addiction module protein</fullName>
    </submittedName>
</protein>
<dbReference type="Pfam" id="PF09720">
    <property type="entry name" value="Unstab_antitox"/>
    <property type="match status" value="1"/>
</dbReference>
<proteinExistence type="predicted"/>
<dbReference type="Proteomes" id="UP000782312">
    <property type="component" value="Unassembled WGS sequence"/>
</dbReference>
<organism evidence="1 2">
    <name type="scientific">Tectimicrobiota bacterium</name>
    <dbReference type="NCBI Taxonomy" id="2528274"/>
    <lineage>
        <taxon>Bacteria</taxon>
        <taxon>Pseudomonadati</taxon>
        <taxon>Nitrospinota/Tectimicrobiota group</taxon>
        <taxon>Candidatus Tectimicrobiota</taxon>
    </lineage>
</organism>
<evidence type="ECO:0000313" key="2">
    <source>
        <dbReference type="Proteomes" id="UP000782312"/>
    </source>
</evidence>
<evidence type="ECO:0000313" key="1">
    <source>
        <dbReference type="EMBL" id="MBI3126247.1"/>
    </source>
</evidence>
<reference evidence="1" key="1">
    <citation type="submission" date="2020-07" db="EMBL/GenBank/DDBJ databases">
        <title>Huge and variable diversity of episymbiotic CPR bacteria and DPANN archaea in groundwater ecosystems.</title>
        <authorList>
            <person name="He C.Y."/>
            <person name="Keren R."/>
            <person name="Whittaker M."/>
            <person name="Farag I.F."/>
            <person name="Doudna J."/>
            <person name="Cate J.H.D."/>
            <person name="Banfield J.F."/>
        </authorList>
    </citation>
    <scope>NUCLEOTIDE SEQUENCE</scope>
    <source>
        <strain evidence="1">NC_groundwater_763_Ag_S-0.2um_68_21</strain>
    </source>
</reference>
<sequence length="77" mass="8561">MTTVIAEIEAKFRSLSDGEKAEVLRSLLAELDGPAEAGAERAWLEEARKRHRELAEGKVQPVAADRVFENLRSRLDG</sequence>
<dbReference type="InterPro" id="IPR013406">
    <property type="entry name" value="CHP02574_addiction_mod"/>
</dbReference>
<name>A0A932HVY6_UNCTE</name>
<dbReference type="EMBL" id="JACPUR010000001">
    <property type="protein sequence ID" value="MBI3126247.1"/>
    <property type="molecule type" value="Genomic_DNA"/>
</dbReference>
<comment type="caution">
    <text evidence="1">The sequence shown here is derived from an EMBL/GenBank/DDBJ whole genome shotgun (WGS) entry which is preliminary data.</text>
</comment>
<dbReference type="AlphaFoldDB" id="A0A932HVY6"/>
<gene>
    <name evidence="1" type="ORF">HYZ11_01410</name>
</gene>